<evidence type="ECO:0000256" key="4">
    <source>
        <dbReference type="ARBA" id="ARBA00023004"/>
    </source>
</evidence>
<keyword evidence="7" id="KW-1185">Reference proteome</keyword>
<gene>
    <name evidence="6" type="ORF">HNR53_000110</name>
</gene>
<dbReference type="RefSeq" id="WP_184521481.1">
    <property type="nucleotide sequence ID" value="NZ_JACHGK010000001.1"/>
</dbReference>
<dbReference type="InterPro" id="IPR012312">
    <property type="entry name" value="Hemerythrin-like"/>
</dbReference>
<feature type="domain" description="Hemerythrin-like" evidence="5">
    <location>
        <begin position="84"/>
        <end position="229"/>
    </location>
</feature>
<reference evidence="6 7" key="1">
    <citation type="submission" date="2020-08" db="EMBL/GenBank/DDBJ databases">
        <title>Genomic Encyclopedia of Type Strains, Phase IV (KMG-IV): sequencing the most valuable type-strain genomes for metagenomic binning, comparative biology and taxonomic classification.</title>
        <authorList>
            <person name="Goeker M."/>
        </authorList>
    </citation>
    <scope>NUCLEOTIDE SEQUENCE [LARGE SCALE GENOMIC DNA]</scope>
    <source>
        <strain evidence="6 7">DSM 5391</strain>
    </source>
</reference>
<dbReference type="PANTHER" id="PTHR36438:SF1">
    <property type="entry name" value="IRON-SULFUR CLUSTER REPAIR PROTEIN YTFE"/>
    <property type="match status" value="1"/>
</dbReference>
<keyword evidence="3" id="KW-0479">Metal-binding</keyword>
<dbReference type="Proteomes" id="UP000531594">
    <property type="component" value="Unassembled WGS sequence"/>
</dbReference>
<name>A0A7X0HPT8_9BACI</name>
<dbReference type="GO" id="GO:0046872">
    <property type="term" value="F:metal ion binding"/>
    <property type="evidence" value="ECO:0007669"/>
    <property type="project" value="UniProtKB-KW"/>
</dbReference>
<sequence length="231" mass="26900">MTLPFSNTTTVRDIVNQIPKTSDVFKKYRIDFCCGGNTPLDTAVSQSSVSLDVLMHELADVYEKHEQSDDMKVWLNSSSEEIIDHIIHHYHLPLREELNALSPYVTKIARVHGERHPELLKVHELFYELKKDLTEHTLKEEAESFPHILTLEKNPDAENRAEIIEAIKELEKEHDFAGTILKQLRYITADYNLPHDACGTYTLVFRRLEALESDTFMHVHLENNILFPRYF</sequence>
<evidence type="ECO:0000313" key="7">
    <source>
        <dbReference type="Proteomes" id="UP000531594"/>
    </source>
</evidence>
<dbReference type="Pfam" id="PF04405">
    <property type="entry name" value="ScdA_N"/>
    <property type="match status" value="1"/>
</dbReference>
<evidence type="ECO:0000256" key="2">
    <source>
        <dbReference type="ARBA" id="ARBA00022490"/>
    </source>
</evidence>
<keyword evidence="4" id="KW-0408">Iron</keyword>
<accession>A0A7X0HPT8</accession>
<dbReference type="EMBL" id="JACHGK010000001">
    <property type="protein sequence ID" value="MBB6443522.1"/>
    <property type="molecule type" value="Genomic_DNA"/>
</dbReference>
<protein>
    <submittedName>
        <fullName evidence="6">Regulator of cell morphogenesis and NO signaling</fullName>
    </submittedName>
</protein>
<evidence type="ECO:0000256" key="3">
    <source>
        <dbReference type="ARBA" id="ARBA00022723"/>
    </source>
</evidence>
<dbReference type="InterPro" id="IPR038062">
    <property type="entry name" value="ScdA-like_N_sf"/>
</dbReference>
<proteinExistence type="predicted"/>
<keyword evidence="2" id="KW-0963">Cytoplasm</keyword>
<dbReference type="InterPro" id="IPR019903">
    <property type="entry name" value="RIC_family"/>
</dbReference>
<evidence type="ECO:0000313" key="6">
    <source>
        <dbReference type="EMBL" id="MBB6443522.1"/>
    </source>
</evidence>
<dbReference type="Pfam" id="PF01814">
    <property type="entry name" value="Hemerythrin"/>
    <property type="match status" value="1"/>
</dbReference>
<organism evidence="6 7">
    <name type="scientific">Bacillus benzoevorans</name>
    <dbReference type="NCBI Taxonomy" id="1456"/>
    <lineage>
        <taxon>Bacteria</taxon>
        <taxon>Bacillati</taxon>
        <taxon>Bacillota</taxon>
        <taxon>Bacilli</taxon>
        <taxon>Bacillales</taxon>
        <taxon>Bacillaceae</taxon>
        <taxon>Bacillus</taxon>
    </lineage>
</organism>
<evidence type="ECO:0000259" key="5">
    <source>
        <dbReference type="Pfam" id="PF01814"/>
    </source>
</evidence>
<dbReference type="PANTHER" id="PTHR36438">
    <property type="entry name" value="IRON-SULFUR CLUSTER REPAIR PROTEIN YTFE"/>
    <property type="match status" value="1"/>
</dbReference>
<evidence type="ECO:0000256" key="1">
    <source>
        <dbReference type="ARBA" id="ARBA00004496"/>
    </source>
</evidence>
<dbReference type="AlphaFoldDB" id="A0A7X0HPT8"/>
<dbReference type="NCBIfam" id="TIGR03652">
    <property type="entry name" value="FeS_repair_RIC"/>
    <property type="match status" value="1"/>
</dbReference>
<dbReference type="Gene3D" id="1.20.120.520">
    <property type="entry name" value="nmb1532 protein domain like"/>
    <property type="match status" value="1"/>
</dbReference>
<dbReference type="Gene3D" id="1.10.3910.10">
    <property type="entry name" value="SP0561-like"/>
    <property type="match status" value="1"/>
</dbReference>
<comment type="caution">
    <text evidence="6">The sequence shown here is derived from an EMBL/GenBank/DDBJ whole genome shotgun (WGS) entry which is preliminary data.</text>
</comment>
<dbReference type="GO" id="GO:0005737">
    <property type="term" value="C:cytoplasm"/>
    <property type="evidence" value="ECO:0007669"/>
    <property type="project" value="UniProtKB-SubCell"/>
</dbReference>
<comment type="subcellular location">
    <subcellularLocation>
        <location evidence="1">Cytoplasm</location>
    </subcellularLocation>
</comment>